<keyword evidence="3" id="KW-1185">Reference proteome</keyword>
<dbReference type="Proteomes" id="UP000004956">
    <property type="component" value="Unassembled WGS sequence"/>
</dbReference>
<dbReference type="RefSeq" id="WP_008541116.1">
    <property type="nucleotide sequence ID" value="NZ_JH604887.1"/>
</dbReference>
<evidence type="ECO:0000313" key="2">
    <source>
        <dbReference type="EMBL" id="EHY32066.1"/>
    </source>
</evidence>
<dbReference type="STRING" id="762967.HMPREF9440_00556"/>
<name>H3KCV2_9BURK</name>
<protein>
    <submittedName>
        <fullName evidence="2">Uncharacterized protein</fullName>
    </submittedName>
</protein>
<feature type="region of interest" description="Disordered" evidence="1">
    <location>
        <begin position="1"/>
        <end position="34"/>
    </location>
</feature>
<feature type="compositionally biased region" description="Basic and acidic residues" evidence="1">
    <location>
        <begin position="17"/>
        <end position="34"/>
    </location>
</feature>
<dbReference type="PATRIC" id="fig|762967.3.peg.460"/>
<dbReference type="AlphaFoldDB" id="H3KCV2"/>
<dbReference type="HOGENOM" id="CLU_1199297_0_0_4"/>
<organism evidence="2 3">
    <name type="scientific">Sutterella parvirubra YIT 11816</name>
    <dbReference type="NCBI Taxonomy" id="762967"/>
    <lineage>
        <taxon>Bacteria</taxon>
        <taxon>Pseudomonadati</taxon>
        <taxon>Pseudomonadota</taxon>
        <taxon>Betaproteobacteria</taxon>
        <taxon>Burkholderiales</taxon>
        <taxon>Sutterellaceae</taxon>
        <taxon>Sutterella</taxon>
    </lineage>
</organism>
<comment type="caution">
    <text evidence="2">The sequence shown here is derived from an EMBL/GenBank/DDBJ whole genome shotgun (WGS) entry which is preliminary data.</text>
</comment>
<dbReference type="EMBL" id="AFBQ01000064">
    <property type="protein sequence ID" value="EHY32066.1"/>
    <property type="molecule type" value="Genomic_DNA"/>
</dbReference>
<gene>
    <name evidence="2" type="ORF">HMPREF9440_00556</name>
</gene>
<reference evidence="2 3" key="1">
    <citation type="submission" date="2011-11" db="EMBL/GenBank/DDBJ databases">
        <authorList>
            <person name="Weinstock G."/>
            <person name="Sodergren E."/>
            <person name="Clifton S."/>
            <person name="Fulton L."/>
            <person name="Fulton B."/>
            <person name="Courtney L."/>
            <person name="Fronick C."/>
            <person name="Harrison M."/>
            <person name="Strong C."/>
            <person name="Farmer C."/>
            <person name="Delahaunty K."/>
            <person name="Markovic C."/>
            <person name="Hall O."/>
            <person name="Minx P."/>
            <person name="Tomlinson C."/>
            <person name="Mitreva M."/>
            <person name="Hou S."/>
            <person name="Chen J."/>
            <person name="Wollam A."/>
            <person name="Pepin K.H."/>
            <person name="Johnson M."/>
            <person name="Bhonagiri V."/>
            <person name="Zhang X."/>
            <person name="Suruliraj S."/>
            <person name="Warren W."/>
            <person name="Chinwalla A."/>
            <person name="Mardis E.R."/>
            <person name="Wilson R.K."/>
        </authorList>
    </citation>
    <scope>NUCLEOTIDE SEQUENCE [LARGE SCALE GENOMIC DNA]</scope>
    <source>
        <strain evidence="2 3">YIT 11816</strain>
    </source>
</reference>
<proteinExistence type="predicted"/>
<evidence type="ECO:0000313" key="3">
    <source>
        <dbReference type="Proteomes" id="UP000004956"/>
    </source>
</evidence>
<evidence type="ECO:0000256" key="1">
    <source>
        <dbReference type="SAM" id="MobiDB-lite"/>
    </source>
</evidence>
<accession>H3KCV2</accession>
<sequence length="231" mass="24583">MKHRRRPLDTTSPRSPRRGESASDRPSARREAADAEQIVRHAHTASLTPEEAADHLGLPLRESAWAQAVDAWAGLFAETAHEEALLAKRRTALRLMRLIRRFATPGVMMDLRLAGRVVAGTAVPASPVLLTANAPDPKAALAALLSLGLDPAPIPPGLRVPEPGFGPDAQTGPRSSGVTFDFEEERFILKLCAPGESRGTALPASVRFSLPAPSGNLTEAALEAFLQSDEG</sequence>